<name>A0A838X6L7_9ACTN</name>
<sequence>MIHVSRRLGVAAVAAATVVGVGLFAASSTAGEDRYRTVAATRGDVEQIVSYDGTIAASQRSDLVFATDGTVRKVAVEVGDEVEAGDVLATLDASDLNAAVIEARADLADAEAYLDDVEDGQIDTVTRASGGGGSATESSATDAGTVTPALYTESSSSPMTFASTSDRLKDALAELAAEQETVKSAQSAATDAITAAKAALAAQQAACEEEDPATATAISQECQDALTAVQEAQDVVAEQQDALQSALEALGSTLGDAVKQLEKDAGSADASGGSADTKDETKEQDSGKAAGQDRDSGGTTGQTPGQGAQPDAGSSGSGSGSGSSSGTTATAADLASAQADVDTAEAALTSAKTDLAAATLTAPFDGTVMSVGIAAGDEVSTSDAALVLIGEGDTTATVSVPVDDLAAIEVGQAATVTPGSATAARGTVSAVGLVPEASDEQASTTTYSVTVTLDDDLAAPEGSAAVVAIVTGTASDVVTVPASAVTRRTATQGSVLVLADGEVERRQVTLGTMGATSAAVTEGVDKGEQVVVADLEAALPSSDEASTRSLTGGGRGGPPSGGGMGGGRPPG</sequence>
<feature type="compositionally biased region" description="Low complexity" evidence="3">
    <location>
        <begin position="301"/>
        <end position="314"/>
    </location>
</feature>
<dbReference type="AlphaFoldDB" id="A0A838X6L7"/>
<dbReference type="RefSeq" id="WP_181753029.1">
    <property type="nucleotide sequence ID" value="NZ_JACEOG010000001.1"/>
</dbReference>
<evidence type="ECO:0000256" key="2">
    <source>
        <dbReference type="ARBA" id="ARBA00023054"/>
    </source>
</evidence>
<dbReference type="EMBL" id="JACEOG010000001">
    <property type="protein sequence ID" value="MBA4607159.1"/>
    <property type="molecule type" value="Genomic_DNA"/>
</dbReference>
<accession>A0A838X6L7</accession>
<dbReference type="Gene3D" id="2.40.30.170">
    <property type="match status" value="1"/>
</dbReference>
<proteinExistence type="predicted"/>
<dbReference type="Pfam" id="PF25967">
    <property type="entry name" value="RND-MFP_C"/>
    <property type="match status" value="1"/>
</dbReference>
<comment type="caution">
    <text evidence="6">The sequence shown here is derived from an EMBL/GenBank/DDBJ whole genome shotgun (WGS) entry which is preliminary data.</text>
</comment>
<dbReference type="SUPFAM" id="SSF111369">
    <property type="entry name" value="HlyD-like secretion proteins"/>
    <property type="match status" value="2"/>
</dbReference>
<feature type="signal peptide" evidence="4">
    <location>
        <begin position="1"/>
        <end position="30"/>
    </location>
</feature>
<dbReference type="Proteomes" id="UP000550354">
    <property type="component" value="Unassembled WGS sequence"/>
</dbReference>
<evidence type="ECO:0000313" key="6">
    <source>
        <dbReference type="EMBL" id="MBA4607159.1"/>
    </source>
</evidence>
<organism evidence="6 7">
    <name type="scientific">Aeromicrobium phoceense</name>
    <dbReference type="NCBI Taxonomy" id="2754045"/>
    <lineage>
        <taxon>Bacteria</taxon>
        <taxon>Bacillati</taxon>
        <taxon>Actinomycetota</taxon>
        <taxon>Actinomycetes</taxon>
        <taxon>Propionibacteriales</taxon>
        <taxon>Nocardioidaceae</taxon>
        <taxon>Aeromicrobium</taxon>
    </lineage>
</organism>
<evidence type="ECO:0000256" key="1">
    <source>
        <dbReference type="ARBA" id="ARBA00004196"/>
    </source>
</evidence>
<evidence type="ECO:0000256" key="4">
    <source>
        <dbReference type="SAM" id="SignalP"/>
    </source>
</evidence>
<dbReference type="PANTHER" id="PTHR32347:SF23">
    <property type="entry name" value="BLL5650 PROTEIN"/>
    <property type="match status" value="1"/>
</dbReference>
<feature type="domain" description="Multidrug resistance protein MdtA-like C-terminal permuted SH3" evidence="5">
    <location>
        <begin position="476"/>
        <end position="535"/>
    </location>
</feature>
<keyword evidence="4" id="KW-0732">Signal</keyword>
<feature type="compositionally biased region" description="Gly residues" evidence="3">
    <location>
        <begin position="551"/>
        <end position="571"/>
    </location>
</feature>
<feature type="compositionally biased region" description="Basic and acidic residues" evidence="3">
    <location>
        <begin position="276"/>
        <end position="296"/>
    </location>
</feature>
<dbReference type="InterPro" id="IPR050465">
    <property type="entry name" value="UPF0194_transport"/>
</dbReference>
<evidence type="ECO:0000313" key="7">
    <source>
        <dbReference type="Proteomes" id="UP000550354"/>
    </source>
</evidence>
<dbReference type="PANTHER" id="PTHR32347">
    <property type="entry name" value="EFFLUX SYSTEM COMPONENT YKNX-RELATED"/>
    <property type="match status" value="1"/>
</dbReference>
<dbReference type="GO" id="GO:0030313">
    <property type="term" value="C:cell envelope"/>
    <property type="evidence" value="ECO:0007669"/>
    <property type="project" value="UniProtKB-SubCell"/>
</dbReference>
<gene>
    <name evidence="6" type="ORF">H1W00_01555</name>
</gene>
<comment type="subcellular location">
    <subcellularLocation>
        <location evidence="1">Cell envelope</location>
    </subcellularLocation>
</comment>
<reference evidence="6 7" key="1">
    <citation type="submission" date="2020-07" db="EMBL/GenBank/DDBJ databases">
        <title>Draft genome and description of Aeromicrobium phoceense strain Marseille-Q0843 isolated from healthy skin swab.</title>
        <authorList>
            <person name="Boxberger M."/>
            <person name="La Scola B."/>
        </authorList>
    </citation>
    <scope>NUCLEOTIDE SEQUENCE [LARGE SCALE GENOMIC DNA]</scope>
    <source>
        <strain evidence="6 7">Marseille-Q0843</strain>
    </source>
</reference>
<feature type="region of interest" description="Disordered" evidence="3">
    <location>
        <begin position="263"/>
        <end position="331"/>
    </location>
</feature>
<dbReference type="Gene3D" id="1.10.287.470">
    <property type="entry name" value="Helix hairpin bin"/>
    <property type="match status" value="1"/>
</dbReference>
<feature type="region of interest" description="Disordered" evidence="3">
    <location>
        <begin position="124"/>
        <end position="143"/>
    </location>
</feature>
<dbReference type="Gene3D" id="2.40.420.20">
    <property type="match status" value="1"/>
</dbReference>
<evidence type="ECO:0000256" key="3">
    <source>
        <dbReference type="SAM" id="MobiDB-lite"/>
    </source>
</evidence>
<feature type="region of interest" description="Disordered" evidence="3">
    <location>
        <begin position="537"/>
        <end position="571"/>
    </location>
</feature>
<evidence type="ECO:0000259" key="5">
    <source>
        <dbReference type="Pfam" id="PF25967"/>
    </source>
</evidence>
<dbReference type="Gene3D" id="2.40.50.100">
    <property type="match status" value="2"/>
</dbReference>
<keyword evidence="7" id="KW-1185">Reference proteome</keyword>
<protein>
    <submittedName>
        <fullName evidence="6">HlyD family efflux transporter periplasmic adaptor subunit</fullName>
    </submittedName>
</protein>
<keyword evidence="2" id="KW-0175">Coiled coil</keyword>
<feature type="chain" id="PRO_5039430952" evidence="4">
    <location>
        <begin position="31"/>
        <end position="571"/>
    </location>
</feature>
<dbReference type="InterPro" id="IPR058627">
    <property type="entry name" value="MdtA-like_C"/>
</dbReference>